<protein>
    <submittedName>
        <fullName evidence="2">Uncharacterized protein</fullName>
    </submittedName>
</protein>
<dbReference type="Proteomes" id="UP000299102">
    <property type="component" value="Unassembled WGS sequence"/>
</dbReference>
<evidence type="ECO:0000313" key="2">
    <source>
        <dbReference type="EMBL" id="GBP93583.1"/>
    </source>
</evidence>
<evidence type="ECO:0000313" key="3">
    <source>
        <dbReference type="Proteomes" id="UP000299102"/>
    </source>
</evidence>
<comment type="caution">
    <text evidence="2">The sequence shown here is derived from an EMBL/GenBank/DDBJ whole genome shotgun (WGS) entry which is preliminary data.</text>
</comment>
<dbReference type="EMBL" id="BGZK01002393">
    <property type="protein sequence ID" value="GBP93583.1"/>
    <property type="molecule type" value="Genomic_DNA"/>
</dbReference>
<proteinExistence type="predicted"/>
<gene>
    <name evidence="2" type="ORF">EVAR_68666_1</name>
</gene>
<name>A0A4C2A2Y7_EUMVA</name>
<reference evidence="2 3" key="1">
    <citation type="journal article" date="2019" name="Commun. Biol.">
        <title>The bagworm genome reveals a unique fibroin gene that provides high tensile strength.</title>
        <authorList>
            <person name="Kono N."/>
            <person name="Nakamura H."/>
            <person name="Ohtoshi R."/>
            <person name="Tomita M."/>
            <person name="Numata K."/>
            <person name="Arakawa K."/>
        </authorList>
    </citation>
    <scope>NUCLEOTIDE SEQUENCE [LARGE SCALE GENOMIC DNA]</scope>
</reference>
<accession>A0A4C2A2Y7</accession>
<keyword evidence="3" id="KW-1185">Reference proteome</keyword>
<sequence>MDQTKGTKGKGDVHGAGRAATHGGINRDKSAGTPRYREDSTLNVMYIYFFFDRESISIIVIRFAGTERAIGYCFRASATPRHRIRRRRSRVELSNRVRFTRDSRRDASRPPRHVTCGEK</sequence>
<evidence type="ECO:0000256" key="1">
    <source>
        <dbReference type="SAM" id="MobiDB-lite"/>
    </source>
</evidence>
<organism evidence="2 3">
    <name type="scientific">Eumeta variegata</name>
    <name type="common">Bagworm moth</name>
    <name type="synonym">Eumeta japonica</name>
    <dbReference type="NCBI Taxonomy" id="151549"/>
    <lineage>
        <taxon>Eukaryota</taxon>
        <taxon>Metazoa</taxon>
        <taxon>Ecdysozoa</taxon>
        <taxon>Arthropoda</taxon>
        <taxon>Hexapoda</taxon>
        <taxon>Insecta</taxon>
        <taxon>Pterygota</taxon>
        <taxon>Neoptera</taxon>
        <taxon>Endopterygota</taxon>
        <taxon>Lepidoptera</taxon>
        <taxon>Glossata</taxon>
        <taxon>Ditrysia</taxon>
        <taxon>Tineoidea</taxon>
        <taxon>Psychidae</taxon>
        <taxon>Oiketicinae</taxon>
        <taxon>Eumeta</taxon>
    </lineage>
</organism>
<feature type="region of interest" description="Disordered" evidence="1">
    <location>
        <begin position="1"/>
        <end position="36"/>
    </location>
</feature>
<feature type="compositionally biased region" description="Basic and acidic residues" evidence="1">
    <location>
        <begin position="25"/>
        <end position="36"/>
    </location>
</feature>
<dbReference type="AlphaFoldDB" id="A0A4C2A2Y7"/>